<evidence type="ECO:0000256" key="1">
    <source>
        <dbReference type="SAM" id="Coils"/>
    </source>
</evidence>
<evidence type="ECO:0000313" key="3">
    <source>
        <dbReference type="Proteomes" id="UP000702209"/>
    </source>
</evidence>
<accession>A0ABS0CSL4</accession>
<comment type="caution">
    <text evidence="2">The sequence shown here is derived from an EMBL/GenBank/DDBJ whole genome shotgun (WGS) entry which is preliminary data.</text>
</comment>
<dbReference type="Proteomes" id="UP000702209">
    <property type="component" value="Unassembled WGS sequence"/>
</dbReference>
<feature type="coiled-coil region" evidence="1">
    <location>
        <begin position="22"/>
        <end position="49"/>
    </location>
</feature>
<organism evidence="2 3">
    <name type="scientific">Nocardia amamiensis</name>
    <dbReference type="NCBI Taxonomy" id="404578"/>
    <lineage>
        <taxon>Bacteria</taxon>
        <taxon>Bacillati</taxon>
        <taxon>Actinomycetota</taxon>
        <taxon>Actinomycetes</taxon>
        <taxon>Mycobacteriales</taxon>
        <taxon>Nocardiaceae</taxon>
        <taxon>Nocardia</taxon>
    </lineage>
</organism>
<gene>
    <name evidence="2" type="ORF">IU459_18440</name>
</gene>
<protein>
    <submittedName>
        <fullName evidence="2">Uncharacterized protein</fullName>
    </submittedName>
</protein>
<evidence type="ECO:0000313" key="2">
    <source>
        <dbReference type="EMBL" id="MBF6299505.1"/>
    </source>
</evidence>
<name>A0ABS0CSL4_9NOCA</name>
<keyword evidence="3" id="KW-1185">Reference proteome</keyword>
<reference evidence="2 3" key="1">
    <citation type="submission" date="2020-10" db="EMBL/GenBank/DDBJ databases">
        <title>Identification of Nocardia species via Next-generation sequencing and recognition of intraspecies genetic diversity.</title>
        <authorList>
            <person name="Li P."/>
            <person name="Li P."/>
            <person name="Lu B."/>
        </authorList>
    </citation>
    <scope>NUCLEOTIDE SEQUENCE [LARGE SCALE GENOMIC DNA]</scope>
    <source>
        <strain evidence="2 3">BJ06-0157</strain>
    </source>
</reference>
<dbReference type="EMBL" id="JADLQX010000013">
    <property type="protein sequence ID" value="MBF6299505.1"/>
    <property type="molecule type" value="Genomic_DNA"/>
</dbReference>
<sequence length="121" mass="13796">MSTNRTPDDPIRTAPVDLYERLHSVDDRLFQLRREISEIRREYAALRRHPDALAVDTLGDPLDPADAALGAETALAMADEKLDAADIWLSRARGRYATRLKLTDAAADELDRRRNRVERTR</sequence>
<proteinExistence type="predicted"/>
<dbReference type="RefSeq" id="WP_195130784.1">
    <property type="nucleotide sequence ID" value="NZ_JADLQX010000013.1"/>
</dbReference>
<keyword evidence="1" id="KW-0175">Coiled coil</keyword>